<dbReference type="VEuPathDB" id="FungiDB:SeMB42_g02044"/>
<keyword evidence="2" id="KW-0963">Cytoplasm</keyword>
<reference evidence="9 10" key="1">
    <citation type="journal article" date="2019" name="Sci. Rep.">
        <title>Comparative genomics of chytrid fungi reveal insights into the obligate biotrophic and pathogenic lifestyle of Synchytrium endobioticum.</title>
        <authorList>
            <person name="van de Vossenberg B.T.L.H."/>
            <person name="Warris S."/>
            <person name="Nguyen H.D.T."/>
            <person name="van Gent-Pelzer M.P.E."/>
            <person name="Joly D.L."/>
            <person name="van de Geest H.C."/>
            <person name="Bonants P.J.M."/>
            <person name="Smith D.S."/>
            <person name="Levesque C.A."/>
            <person name="van der Lee T.A.J."/>
        </authorList>
    </citation>
    <scope>NUCLEOTIDE SEQUENCE [LARGE SCALE GENOMIC DNA]</scope>
    <source>
        <strain evidence="9 10">MB42</strain>
    </source>
</reference>
<evidence type="ECO:0000256" key="5">
    <source>
        <dbReference type="ARBA" id="ARBA00029468"/>
    </source>
</evidence>
<gene>
    <name evidence="9" type="ORF">SeMB42_g02044</name>
</gene>
<dbReference type="PANTHER" id="PTHR22455">
    <property type="entry name" value="CILIA- AND FLAGELLA-ASSOCIATED PROTEIN 91"/>
    <property type="match status" value="1"/>
</dbReference>
<dbReference type="Proteomes" id="UP000317494">
    <property type="component" value="Unassembled WGS sequence"/>
</dbReference>
<keyword evidence="10" id="KW-1185">Reference proteome</keyword>
<evidence type="ECO:0000256" key="6">
    <source>
        <dbReference type="ARBA" id="ARBA00029555"/>
    </source>
</evidence>
<dbReference type="PROSITE" id="PS50096">
    <property type="entry name" value="IQ"/>
    <property type="match status" value="1"/>
</dbReference>
<evidence type="ECO:0000256" key="2">
    <source>
        <dbReference type="ARBA" id="ARBA00022490"/>
    </source>
</evidence>
<evidence type="ECO:0000259" key="8">
    <source>
        <dbReference type="Pfam" id="PF14738"/>
    </source>
</evidence>
<feature type="coiled-coil region" evidence="7">
    <location>
        <begin position="558"/>
        <end position="610"/>
    </location>
</feature>
<evidence type="ECO:0000256" key="4">
    <source>
        <dbReference type="ARBA" id="ARBA00023273"/>
    </source>
</evidence>
<keyword evidence="7" id="KW-0175">Coiled coil</keyword>
<sequence>MQAASIRQYAPPPLFHLAHSTMSPTQTQVVANRPHDYLYDNTYTVANRADHVKAMAASTRADVVIVPNYSNMFSALGHRPAATMRLRPHPPPAGLGQDRLPHGDAPQVAGADRYRYFRRPLVPYMPNTNGPIVYARAPSAHPRSAAAERVPRTRTVFVQTTYRESDAQTDPYSPDYITIPTADGQLPQVLALLALRYAHGLPAGVHELELIERARAKRAWEASLPAGTDPVSLQRRRKAMEAMELAEWAEREAEIAHIQNARLQIIEAALRTREDEHDKHDADRIEKMWERRMRAREILLDKIQRKRDKAVRKLTENLRNVENKLVKRDIISDYADHGSRVYAPKARDGMPVTKIKNHLKLHLPELHSYQGLVELEQSLLPQALQPDLRGPESLLLKQRRPDMALHEELNAMDKRIKERRAHEALLEQPLRFCTRIAKPVQRPATPTVAIRDADDEEKDQAALFLQRLVRGRVVQEEMRRGVVRRRDLIAELRARHMIRRVALLPDPATLQQQTSPTSDVALAPPDVEYAAPADDILFQPQPTPASRLDGLVTAALHSEHTARALAFLTNELVRLREERRIAALLKLATRTRQEREAAESAKRLEELERQEQSDAVFMNVMKVHHESVDVYLEDLIRESIDGASDELAMEQVYEHAVRVDTEARNANDLGNMEGGSVARDLVSQFLIPEVERETVRQRLRNDQRRYLLAAHASLTSQLASIEQQSASTQSHASFLLPAS</sequence>
<evidence type="ECO:0000313" key="10">
    <source>
        <dbReference type="Proteomes" id="UP000317494"/>
    </source>
</evidence>
<evidence type="ECO:0000313" key="9">
    <source>
        <dbReference type="EMBL" id="TPX51022.1"/>
    </source>
</evidence>
<dbReference type="STRING" id="286115.A0A507DH66"/>
<proteinExistence type="inferred from homology"/>
<evidence type="ECO:0000256" key="3">
    <source>
        <dbReference type="ARBA" id="ARBA00023212"/>
    </source>
</evidence>
<dbReference type="GO" id="GO:0005930">
    <property type="term" value="C:axoneme"/>
    <property type="evidence" value="ECO:0007669"/>
    <property type="project" value="UniProtKB-SubCell"/>
</dbReference>
<keyword evidence="4" id="KW-0966">Cell projection</keyword>
<protein>
    <recommendedName>
        <fullName evidence="6">Cilia- and flagella-associated protein 91</fullName>
    </recommendedName>
</protein>
<comment type="subcellular location">
    <subcellularLocation>
        <location evidence="1">Cytoplasm</location>
        <location evidence="1">Cytoskeleton</location>
        <location evidence="1">Cilium axoneme</location>
    </subcellularLocation>
</comment>
<feature type="domain" description="CFAP91" evidence="8">
    <location>
        <begin position="158"/>
        <end position="313"/>
    </location>
</feature>
<dbReference type="EMBL" id="QEAN01000059">
    <property type="protein sequence ID" value="TPX51022.1"/>
    <property type="molecule type" value="Genomic_DNA"/>
</dbReference>
<organism evidence="9 10">
    <name type="scientific">Synchytrium endobioticum</name>
    <dbReference type="NCBI Taxonomy" id="286115"/>
    <lineage>
        <taxon>Eukaryota</taxon>
        <taxon>Fungi</taxon>
        <taxon>Fungi incertae sedis</taxon>
        <taxon>Chytridiomycota</taxon>
        <taxon>Chytridiomycota incertae sedis</taxon>
        <taxon>Chytridiomycetes</taxon>
        <taxon>Synchytriales</taxon>
        <taxon>Synchytriaceae</taxon>
        <taxon>Synchytrium</taxon>
    </lineage>
</organism>
<dbReference type="AlphaFoldDB" id="A0A507DH66"/>
<name>A0A507DH66_9FUNG</name>
<dbReference type="InterPro" id="IPR026720">
    <property type="entry name" value="CFAP91"/>
</dbReference>
<comment type="caution">
    <text evidence="9">The sequence shown here is derived from an EMBL/GenBank/DDBJ whole genome shotgun (WGS) entry which is preliminary data.</text>
</comment>
<dbReference type="Pfam" id="PF14738">
    <property type="entry name" value="CFAP91"/>
    <property type="match status" value="1"/>
</dbReference>
<evidence type="ECO:0000256" key="7">
    <source>
        <dbReference type="SAM" id="Coils"/>
    </source>
</evidence>
<accession>A0A507DH66</accession>
<evidence type="ECO:0000256" key="1">
    <source>
        <dbReference type="ARBA" id="ARBA00004430"/>
    </source>
</evidence>
<dbReference type="PANTHER" id="PTHR22455:SF10">
    <property type="entry name" value="CILIA- AND FLAGELLA-ASSOCIATED PROTEIN 91"/>
    <property type="match status" value="1"/>
</dbReference>
<keyword evidence="3" id="KW-0206">Cytoskeleton</keyword>
<dbReference type="InterPro" id="IPR032840">
    <property type="entry name" value="CFAP91_dom"/>
</dbReference>
<comment type="similarity">
    <text evidence="5">Belongs to the CFAP91 family.</text>
</comment>